<name>A0AAD6NAG7_PENCN</name>
<dbReference type="Pfam" id="PF12937">
    <property type="entry name" value="F-box-like"/>
    <property type="match status" value="1"/>
</dbReference>
<feature type="compositionally biased region" description="Polar residues" evidence="1">
    <location>
        <begin position="440"/>
        <end position="449"/>
    </location>
</feature>
<sequence length="608" mass="67452">MLSDLPSEIIYHIATYLPTANALAHLAQTCHRLNKIITAEDSRIFRAFVQSRFLAVKTPPYWKDAAQALTSRSRALDRKAIIGRFVVPSGTAIKIGCDEVSRLDNPTLGYRPVIDSYEVWNGKGWADRKEVLAWGAANQLVMRFKQTGAHPQEKWVMFNDVEDVSSYDDISSLHLLSSRPEYSHDTDIEHLIFGRIRGDIVHIAISPKDATHSYKKKFLTHGLKLDNTDLSDDPDPVLAAHFDNGSVALYHTATDEEQVEPFTWLRPNGTLRNKYSKLLSPSLVAVSTGDIKESLCISKVTPNGIFPCRTVSINSLNSDFTSLSTKANIGAIEPLNTHPLAGPPGEVFLAAWDDFTVRLHDLRSPRPYEVAYKDITDLNPIYSLHTFGHNHFLAGAGGEAIVKIFDMRMCNTYSYLDAQVPSPSQMHTNQPNPGPNPNGKSTTNKIATGSPLQSQKDFSVFLSNPAPVPRTSRTRRRLHYRGPIYTMSTPSPSSPTVYAGIVDGVVSLDFASTDDLTGSRKGWYEDNLGLGLNTGPGPSSDVTRDAIDLAGYERPNADSDSTTTITSKLRNQRAFWEIPSSDEGLEIVTGWDRRWKPLEEAGAWRRRD</sequence>
<dbReference type="InterPro" id="IPR001810">
    <property type="entry name" value="F-box_dom"/>
</dbReference>
<evidence type="ECO:0000256" key="1">
    <source>
        <dbReference type="SAM" id="MobiDB-lite"/>
    </source>
</evidence>
<dbReference type="InterPro" id="IPR036047">
    <property type="entry name" value="F-box-like_dom_sf"/>
</dbReference>
<keyword evidence="4" id="KW-1185">Reference proteome</keyword>
<evidence type="ECO:0000313" key="3">
    <source>
        <dbReference type="EMBL" id="KAJ6044982.1"/>
    </source>
</evidence>
<dbReference type="EMBL" id="JAQJZL010000004">
    <property type="protein sequence ID" value="KAJ6044982.1"/>
    <property type="molecule type" value="Genomic_DNA"/>
</dbReference>
<reference evidence="3" key="1">
    <citation type="journal article" date="2023" name="IMA Fungus">
        <title>Comparative genomic study of the Penicillium genus elucidates a diverse pangenome and 15 lateral gene transfer events.</title>
        <authorList>
            <person name="Petersen C."/>
            <person name="Sorensen T."/>
            <person name="Nielsen M.R."/>
            <person name="Sondergaard T.E."/>
            <person name="Sorensen J.L."/>
            <person name="Fitzpatrick D.A."/>
            <person name="Frisvad J.C."/>
            <person name="Nielsen K.L."/>
        </authorList>
    </citation>
    <scope>NUCLEOTIDE SEQUENCE</scope>
    <source>
        <strain evidence="3">IBT 15450</strain>
    </source>
</reference>
<evidence type="ECO:0000259" key="2">
    <source>
        <dbReference type="PROSITE" id="PS50181"/>
    </source>
</evidence>
<comment type="caution">
    <text evidence="3">The sequence shown here is derived from an EMBL/GenBank/DDBJ whole genome shotgun (WGS) entry which is preliminary data.</text>
</comment>
<reference evidence="3" key="2">
    <citation type="submission" date="2023-01" db="EMBL/GenBank/DDBJ databases">
        <authorList>
            <person name="Petersen C."/>
        </authorList>
    </citation>
    <scope>NUCLEOTIDE SEQUENCE</scope>
    <source>
        <strain evidence="3">IBT 15450</strain>
    </source>
</reference>
<proteinExistence type="predicted"/>
<protein>
    <recommendedName>
        <fullName evidence="2">F-box domain-containing protein</fullName>
    </recommendedName>
</protein>
<organism evidence="3 4">
    <name type="scientific">Penicillium canescens</name>
    <dbReference type="NCBI Taxonomy" id="5083"/>
    <lineage>
        <taxon>Eukaryota</taxon>
        <taxon>Fungi</taxon>
        <taxon>Dikarya</taxon>
        <taxon>Ascomycota</taxon>
        <taxon>Pezizomycotina</taxon>
        <taxon>Eurotiomycetes</taxon>
        <taxon>Eurotiomycetidae</taxon>
        <taxon>Eurotiales</taxon>
        <taxon>Aspergillaceae</taxon>
        <taxon>Penicillium</taxon>
    </lineage>
</organism>
<gene>
    <name evidence="3" type="ORF">N7460_006337</name>
</gene>
<feature type="domain" description="F-box" evidence="2">
    <location>
        <begin position="1"/>
        <end position="48"/>
    </location>
</feature>
<dbReference type="Gene3D" id="1.20.1280.50">
    <property type="match status" value="1"/>
</dbReference>
<dbReference type="InterPro" id="IPR036322">
    <property type="entry name" value="WD40_repeat_dom_sf"/>
</dbReference>
<feature type="region of interest" description="Disordered" evidence="1">
    <location>
        <begin position="421"/>
        <end position="449"/>
    </location>
</feature>
<dbReference type="PROSITE" id="PS50181">
    <property type="entry name" value="FBOX"/>
    <property type="match status" value="1"/>
</dbReference>
<evidence type="ECO:0000313" key="4">
    <source>
        <dbReference type="Proteomes" id="UP001219568"/>
    </source>
</evidence>
<dbReference type="CDD" id="cd09917">
    <property type="entry name" value="F-box_SF"/>
    <property type="match status" value="1"/>
</dbReference>
<dbReference type="SMART" id="SM00256">
    <property type="entry name" value="FBOX"/>
    <property type="match status" value="1"/>
</dbReference>
<accession>A0AAD6NAG7</accession>
<dbReference type="AlphaFoldDB" id="A0AAD6NAG7"/>
<dbReference type="Proteomes" id="UP001219568">
    <property type="component" value="Unassembled WGS sequence"/>
</dbReference>
<dbReference type="SUPFAM" id="SSF81383">
    <property type="entry name" value="F-box domain"/>
    <property type="match status" value="1"/>
</dbReference>
<dbReference type="SUPFAM" id="SSF50978">
    <property type="entry name" value="WD40 repeat-like"/>
    <property type="match status" value="1"/>
</dbReference>